<comment type="catalytic activity">
    <reaction evidence="6">
        <text>a 6-O-methyl-2'-deoxyguanosine in DNA + L-cysteinyl-[protein] = S-methyl-L-cysteinyl-[protein] + a 2'-deoxyguanosine in DNA</text>
        <dbReference type="Rhea" id="RHEA:24000"/>
        <dbReference type="Rhea" id="RHEA-COMP:10131"/>
        <dbReference type="Rhea" id="RHEA-COMP:10132"/>
        <dbReference type="Rhea" id="RHEA-COMP:11367"/>
        <dbReference type="Rhea" id="RHEA-COMP:11368"/>
        <dbReference type="ChEBI" id="CHEBI:29950"/>
        <dbReference type="ChEBI" id="CHEBI:82612"/>
        <dbReference type="ChEBI" id="CHEBI:85445"/>
        <dbReference type="ChEBI" id="CHEBI:85448"/>
        <dbReference type="EC" id="2.1.1.63"/>
    </reaction>
</comment>
<dbReference type="Pfam" id="PF01035">
    <property type="entry name" value="DNA_binding_1"/>
    <property type="match status" value="1"/>
</dbReference>
<accession>A0A2R7Y3T5</accession>
<dbReference type="Proteomes" id="UP000244093">
    <property type="component" value="Unassembled WGS sequence"/>
</dbReference>
<dbReference type="InterPro" id="IPR001497">
    <property type="entry name" value="MethylDNA_cys_MeTrfase_AS"/>
</dbReference>
<keyword evidence="4" id="KW-0227">DNA damage</keyword>
<evidence type="ECO:0000256" key="3">
    <source>
        <dbReference type="ARBA" id="ARBA00022679"/>
    </source>
</evidence>
<dbReference type="CDD" id="cd06445">
    <property type="entry name" value="ATase"/>
    <property type="match status" value="1"/>
</dbReference>
<comment type="caution">
    <text evidence="8">The sequence shown here is derived from an EMBL/GenBank/DDBJ whole genome shotgun (WGS) entry which is preliminary data.</text>
</comment>
<evidence type="ECO:0000313" key="9">
    <source>
        <dbReference type="Proteomes" id="UP000244093"/>
    </source>
</evidence>
<dbReference type="GO" id="GO:0006281">
    <property type="term" value="P:DNA repair"/>
    <property type="evidence" value="ECO:0007669"/>
    <property type="project" value="UniProtKB-KW"/>
</dbReference>
<dbReference type="NCBIfam" id="TIGR00589">
    <property type="entry name" value="ogt"/>
    <property type="match status" value="1"/>
</dbReference>
<dbReference type="InterPro" id="IPR014048">
    <property type="entry name" value="MethylDNA_cys_MeTrfase_DNA-bd"/>
</dbReference>
<dbReference type="EMBL" id="NBVN01000004">
    <property type="protein sequence ID" value="PUA32133.1"/>
    <property type="molecule type" value="Genomic_DNA"/>
</dbReference>
<organism evidence="8 9">
    <name type="scientific">Zestosphaera tikiterensis</name>
    <dbReference type="NCBI Taxonomy" id="1973259"/>
    <lineage>
        <taxon>Archaea</taxon>
        <taxon>Thermoproteota</taxon>
        <taxon>Thermoprotei</taxon>
        <taxon>Desulfurococcales</taxon>
        <taxon>Desulfurococcaceae</taxon>
        <taxon>Zestosphaera</taxon>
    </lineage>
</organism>
<dbReference type="Gene3D" id="1.10.10.10">
    <property type="entry name" value="Winged helix-like DNA-binding domain superfamily/Winged helix DNA-binding domain"/>
    <property type="match status" value="1"/>
</dbReference>
<evidence type="ECO:0000256" key="4">
    <source>
        <dbReference type="ARBA" id="ARBA00022763"/>
    </source>
</evidence>
<proteinExistence type="predicted"/>
<reference evidence="8 9" key="1">
    <citation type="journal article" date="2018" name="Syst. Appl. Microbiol.">
        <title>A new symbiotic nanoarchaeote (Candidatus Nanoclepta minutus) and its host (Zestosphaera tikiterensis gen. nov., sp. nov.) from a New Zealand hot spring.</title>
        <authorList>
            <person name="St John E."/>
            <person name="Liu Y."/>
            <person name="Podar M."/>
            <person name="Stott M.B."/>
            <person name="Meneghin J."/>
            <person name="Chen Z."/>
            <person name="Lagutin K."/>
            <person name="Mitchell K."/>
            <person name="Reysenbach A.L."/>
        </authorList>
    </citation>
    <scope>NUCLEOTIDE SEQUENCE [LARGE SCALE GENOMIC DNA]</scope>
    <source>
        <strain evidence="8">NZ3</strain>
    </source>
</reference>
<dbReference type="PANTHER" id="PTHR10815:SF13">
    <property type="entry name" value="METHYLATED-DNA--PROTEIN-CYSTEINE METHYLTRANSFERASE"/>
    <property type="match status" value="1"/>
</dbReference>
<evidence type="ECO:0000313" key="8">
    <source>
        <dbReference type="EMBL" id="PUA32133.1"/>
    </source>
</evidence>
<sequence>MLCFELDAEGNLKLLTGEEIIKKCVSEALYALLQIIPTGKVTTYSDLSRVLHIHPRAVAKILSRNMEPIAIPCHRVVRSNGDLGGYTLNGENRRNFKSKLLALEGVSLLGDAKVRKESFINLSKELLLFKPFKKV</sequence>
<protein>
    <recommendedName>
        <fullName evidence="7">Methylated-DNA-[protein]-cysteine S-methyltransferase DNA binding domain-containing protein</fullName>
    </recommendedName>
</protein>
<evidence type="ECO:0000256" key="1">
    <source>
        <dbReference type="ARBA" id="ARBA00001286"/>
    </source>
</evidence>
<dbReference type="InterPro" id="IPR036388">
    <property type="entry name" value="WH-like_DNA-bd_sf"/>
</dbReference>
<feature type="domain" description="Methylated-DNA-[protein]-cysteine S-methyltransferase DNA binding" evidence="7">
    <location>
        <begin position="27"/>
        <end position="106"/>
    </location>
</feature>
<gene>
    <name evidence="8" type="ORF">B7O98_05520</name>
</gene>
<name>A0A2R7Y3T5_9CREN</name>
<keyword evidence="2" id="KW-0489">Methyltransferase</keyword>
<keyword evidence="5" id="KW-0234">DNA repair</keyword>
<dbReference type="GO" id="GO:0032259">
    <property type="term" value="P:methylation"/>
    <property type="evidence" value="ECO:0007669"/>
    <property type="project" value="UniProtKB-KW"/>
</dbReference>
<dbReference type="SUPFAM" id="SSF46767">
    <property type="entry name" value="Methylated DNA-protein cysteine methyltransferase, C-terminal domain"/>
    <property type="match status" value="1"/>
</dbReference>
<comment type="catalytic activity">
    <reaction evidence="1">
        <text>a 4-O-methyl-thymidine in DNA + L-cysteinyl-[protein] = a thymidine in DNA + S-methyl-L-cysteinyl-[protein]</text>
        <dbReference type="Rhea" id="RHEA:53428"/>
        <dbReference type="Rhea" id="RHEA-COMP:10131"/>
        <dbReference type="Rhea" id="RHEA-COMP:10132"/>
        <dbReference type="Rhea" id="RHEA-COMP:13555"/>
        <dbReference type="Rhea" id="RHEA-COMP:13556"/>
        <dbReference type="ChEBI" id="CHEBI:29950"/>
        <dbReference type="ChEBI" id="CHEBI:82612"/>
        <dbReference type="ChEBI" id="CHEBI:137386"/>
        <dbReference type="ChEBI" id="CHEBI:137387"/>
        <dbReference type="EC" id="2.1.1.63"/>
    </reaction>
</comment>
<dbReference type="PANTHER" id="PTHR10815">
    <property type="entry name" value="METHYLATED-DNA--PROTEIN-CYSTEINE METHYLTRANSFERASE"/>
    <property type="match status" value="1"/>
</dbReference>
<dbReference type="GO" id="GO:0003908">
    <property type="term" value="F:methylated-DNA-[protein]-cysteine S-methyltransferase activity"/>
    <property type="evidence" value="ECO:0007669"/>
    <property type="project" value="UniProtKB-EC"/>
</dbReference>
<evidence type="ECO:0000256" key="5">
    <source>
        <dbReference type="ARBA" id="ARBA00023204"/>
    </source>
</evidence>
<evidence type="ECO:0000256" key="6">
    <source>
        <dbReference type="ARBA" id="ARBA00049348"/>
    </source>
</evidence>
<evidence type="ECO:0000259" key="7">
    <source>
        <dbReference type="Pfam" id="PF01035"/>
    </source>
</evidence>
<dbReference type="InterPro" id="IPR036217">
    <property type="entry name" value="MethylDNA_cys_MeTrfase_DNAb"/>
</dbReference>
<keyword evidence="3" id="KW-0808">Transferase</keyword>
<evidence type="ECO:0000256" key="2">
    <source>
        <dbReference type="ARBA" id="ARBA00022603"/>
    </source>
</evidence>
<dbReference type="PROSITE" id="PS00374">
    <property type="entry name" value="MGMT"/>
    <property type="match status" value="1"/>
</dbReference>
<dbReference type="AlphaFoldDB" id="A0A2R7Y3T5"/>